<organism evidence="17 18">
    <name type="scientific">Canavalia gladiata</name>
    <name type="common">Sword bean</name>
    <name type="synonym">Dolichos gladiatus</name>
    <dbReference type="NCBI Taxonomy" id="3824"/>
    <lineage>
        <taxon>Eukaryota</taxon>
        <taxon>Viridiplantae</taxon>
        <taxon>Streptophyta</taxon>
        <taxon>Embryophyta</taxon>
        <taxon>Tracheophyta</taxon>
        <taxon>Spermatophyta</taxon>
        <taxon>Magnoliopsida</taxon>
        <taxon>eudicotyledons</taxon>
        <taxon>Gunneridae</taxon>
        <taxon>Pentapetalae</taxon>
        <taxon>rosids</taxon>
        <taxon>fabids</taxon>
        <taxon>Fabales</taxon>
        <taxon>Fabaceae</taxon>
        <taxon>Papilionoideae</taxon>
        <taxon>50 kb inversion clade</taxon>
        <taxon>NPAAA clade</taxon>
        <taxon>indigoferoid/millettioid clade</taxon>
        <taxon>Phaseoleae</taxon>
        <taxon>Canavalia</taxon>
    </lineage>
</organism>
<dbReference type="EMBL" id="JAYMYQ010000011">
    <property type="protein sequence ID" value="KAK7306754.1"/>
    <property type="molecule type" value="Genomic_DNA"/>
</dbReference>
<keyword evidence="8" id="KW-0227">DNA damage</keyword>
<feature type="compositionally biased region" description="Basic and acidic residues" evidence="15">
    <location>
        <begin position="446"/>
        <end position="458"/>
    </location>
</feature>
<evidence type="ECO:0000256" key="12">
    <source>
        <dbReference type="ARBA" id="ARBA00023172"/>
    </source>
</evidence>
<name>A0AAN9PQN8_CANGL</name>
<gene>
    <name evidence="17" type="ORF">VNO77_44710</name>
</gene>
<protein>
    <recommendedName>
        <fullName evidence="5">Non-structural maintenance of chromosomes element 1 homolog</fullName>
        <ecNumber evidence="4">2.3.2.27</ecNumber>
    </recommendedName>
</protein>
<dbReference type="GO" id="GO:0008270">
    <property type="term" value="F:zinc ion binding"/>
    <property type="evidence" value="ECO:0007669"/>
    <property type="project" value="UniProtKB-KW"/>
</dbReference>
<dbReference type="PANTHER" id="PTHR20973">
    <property type="entry name" value="NON-SMC ELEMENT 1-RELATED"/>
    <property type="match status" value="1"/>
</dbReference>
<dbReference type="GO" id="GO:0005634">
    <property type="term" value="C:nucleus"/>
    <property type="evidence" value="ECO:0007669"/>
    <property type="project" value="UniProtKB-SubCell"/>
</dbReference>
<keyword evidence="7" id="KW-0479">Metal-binding</keyword>
<feature type="region of interest" description="Disordered" evidence="15">
    <location>
        <begin position="493"/>
        <end position="541"/>
    </location>
</feature>
<evidence type="ECO:0000256" key="15">
    <source>
        <dbReference type="SAM" id="MobiDB-lite"/>
    </source>
</evidence>
<evidence type="ECO:0000256" key="1">
    <source>
        <dbReference type="ARBA" id="ARBA00000900"/>
    </source>
</evidence>
<evidence type="ECO:0000256" key="2">
    <source>
        <dbReference type="ARBA" id="ARBA00004123"/>
    </source>
</evidence>
<dbReference type="InterPro" id="IPR011513">
    <property type="entry name" value="Nse1"/>
</dbReference>
<comment type="catalytic activity">
    <reaction evidence="1">
        <text>S-ubiquitinyl-[E2 ubiquitin-conjugating enzyme]-L-cysteine + [acceptor protein]-L-lysine = [E2 ubiquitin-conjugating enzyme]-L-cysteine + N(6)-ubiquitinyl-[acceptor protein]-L-lysine.</text>
        <dbReference type="EC" id="2.3.2.27"/>
    </reaction>
</comment>
<dbReference type="InterPro" id="IPR013083">
    <property type="entry name" value="Znf_RING/FYVE/PHD"/>
</dbReference>
<dbReference type="Gene3D" id="3.90.1150.220">
    <property type="match status" value="1"/>
</dbReference>
<evidence type="ECO:0000256" key="13">
    <source>
        <dbReference type="ARBA" id="ARBA00023204"/>
    </source>
</evidence>
<keyword evidence="6" id="KW-0808">Transferase</keyword>
<dbReference type="Pfam" id="PF07574">
    <property type="entry name" value="SMC_Nse1"/>
    <property type="match status" value="1"/>
</dbReference>
<dbReference type="InterPro" id="IPR014857">
    <property type="entry name" value="Nse1_RING_C4HC3-type"/>
</dbReference>
<evidence type="ECO:0000256" key="7">
    <source>
        <dbReference type="ARBA" id="ARBA00022723"/>
    </source>
</evidence>
<accession>A0AAN9PQN8</accession>
<keyword evidence="11" id="KW-0862">Zinc</keyword>
<evidence type="ECO:0000313" key="17">
    <source>
        <dbReference type="EMBL" id="KAK7306754.1"/>
    </source>
</evidence>
<dbReference type="GO" id="GO:0061630">
    <property type="term" value="F:ubiquitin protein ligase activity"/>
    <property type="evidence" value="ECO:0007669"/>
    <property type="project" value="UniProtKB-EC"/>
</dbReference>
<sequence>MSTRSIFFSSILCGVSYSAEEPFHLVISNMQLSEGCCLGYTSWAMRCIGTAGKLPAIEGIDGFQQILTVKETEYRGPIFSHTAINLGTWMSATVSYESWGLSSSLLGFASSEIPSSCGMLPAPHDTFLRKYVTAPPLFLLHFHHLIAPAQLKIESLQVPLGIASKLLNPIINQMAYNNGGHDHHVIVVYLSGLNWRHHVVIQSLLSRGPLKEEDLHSMFEDLTKENPGTDRKLFDAFVLKINKALTCANFELRGCIDQYDGQVYYGVVNTVSDEHSKLGTKYTVPQIAFYKAIIESIVQDVAANGVISSIDALNLNLDSQVTIATHPQSQGSQPNVSSALKHFTLSQKEKTLHELVRDRWLNLTTDGIIKLGLKSFLDLRGWFRHNDVPSCHVCNEAGIKAELCQNENCSVRIHQYCLKQLFSQRKVAKVCPSCGTLWPYTVPKAEAKQTEDDTEPRQRQHGTGSKQKRHSANRVVDDEVGCSNQDELNECRGSQHGNELARKRRRACGNDNADVRGSGESQSSTTISDTRRITRRSARLM</sequence>
<evidence type="ECO:0000256" key="4">
    <source>
        <dbReference type="ARBA" id="ARBA00012483"/>
    </source>
</evidence>
<dbReference type="Pfam" id="PF08746">
    <property type="entry name" value="zf-RING-like"/>
    <property type="match status" value="1"/>
</dbReference>
<evidence type="ECO:0000313" key="18">
    <source>
        <dbReference type="Proteomes" id="UP001367508"/>
    </source>
</evidence>
<evidence type="ECO:0000256" key="11">
    <source>
        <dbReference type="ARBA" id="ARBA00022833"/>
    </source>
</evidence>
<evidence type="ECO:0000256" key="9">
    <source>
        <dbReference type="ARBA" id="ARBA00022771"/>
    </source>
</evidence>
<keyword evidence="10" id="KW-0833">Ubl conjugation pathway</keyword>
<evidence type="ECO:0000256" key="5">
    <source>
        <dbReference type="ARBA" id="ARBA00019422"/>
    </source>
</evidence>
<evidence type="ECO:0000259" key="16">
    <source>
        <dbReference type="Pfam" id="PF08746"/>
    </source>
</evidence>
<keyword evidence="14" id="KW-0539">Nucleus</keyword>
<dbReference type="Gene3D" id="1.10.10.10">
    <property type="entry name" value="Winged helix-like DNA-binding domain superfamily/Winged helix DNA-binding domain"/>
    <property type="match status" value="1"/>
</dbReference>
<evidence type="ECO:0000256" key="6">
    <source>
        <dbReference type="ARBA" id="ARBA00022679"/>
    </source>
</evidence>
<dbReference type="GO" id="GO:0000724">
    <property type="term" value="P:double-strand break repair via homologous recombination"/>
    <property type="evidence" value="ECO:0007669"/>
    <property type="project" value="TreeGrafter"/>
</dbReference>
<dbReference type="FunFam" id="3.90.1150.220:FF:000002">
    <property type="entry name" value="Non-structural maintenance of chromosomes element 1"/>
    <property type="match status" value="1"/>
</dbReference>
<evidence type="ECO:0000256" key="8">
    <source>
        <dbReference type="ARBA" id="ARBA00022763"/>
    </source>
</evidence>
<dbReference type="PANTHER" id="PTHR20973:SF0">
    <property type="entry name" value="NON-STRUCTURAL MAINTENANCE OF CHROMOSOMES ELEMENT 1 HOMOLOG"/>
    <property type="match status" value="1"/>
</dbReference>
<evidence type="ECO:0000256" key="10">
    <source>
        <dbReference type="ARBA" id="ARBA00022786"/>
    </source>
</evidence>
<dbReference type="Proteomes" id="UP001367508">
    <property type="component" value="Unassembled WGS sequence"/>
</dbReference>
<keyword evidence="12" id="KW-0233">DNA recombination</keyword>
<proteinExistence type="inferred from homology"/>
<keyword evidence="9" id="KW-0863">Zinc-finger</keyword>
<comment type="subcellular location">
    <subcellularLocation>
        <location evidence="2">Nucleus</location>
    </subcellularLocation>
</comment>
<keyword evidence="13" id="KW-0234">DNA repair</keyword>
<feature type="domain" description="Non-structural maintenance of chromosomes element 1 RING C4HC3-type" evidence="16">
    <location>
        <begin position="391"/>
        <end position="434"/>
    </location>
</feature>
<dbReference type="InterPro" id="IPR036388">
    <property type="entry name" value="WH-like_DNA-bd_sf"/>
</dbReference>
<evidence type="ECO:0000256" key="14">
    <source>
        <dbReference type="ARBA" id="ARBA00023242"/>
    </source>
</evidence>
<dbReference type="Gene3D" id="3.30.40.10">
    <property type="entry name" value="Zinc/RING finger domain, C3HC4 (zinc finger)"/>
    <property type="match status" value="1"/>
</dbReference>
<comment type="similarity">
    <text evidence="3">Belongs to the NSE1 family.</text>
</comment>
<dbReference type="GO" id="GO:0030915">
    <property type="term" value="C:Smc5-Smc6 complex"/>
    <property type="evidence" value="ECO:0007669"/>
    <property type="project" value="InterPro"/>
</dbReference>
<keyword evidence="18" id="KW-1185">Reference proteome</keyword>
<comment type="caution">
    <text evidence="17">The sequence shown here is derived from an EMBL/GenBank/DDBJ whole genome shotgun (WGS) entry which is preliminary data.</text>
</comment>
<reference evidence="17 18" key="1">
    <citation type="submission" date="2024-01" db="EMBL/GenBank/DDBJ databases">
        <title>The genomes of 5 underutilized Papilionoideae crops provide insights into root nodulation and disease resistanc.</title>
        <authorList>
            <person name="Jiang F."/>
        </authorList>
    </citation>
    <scope>NUCLEOTIDE SEQUENCE [LARGE SCALE GENOMIC DNA]</scope>
    <source>
        <strain evidence="17">LVBAO_FW01</strain>
        <tissue evidence="17">Leaves</tissue>
    </source>
</reference>
<dbReference type="EC" id="2.3.2.27" evidence="4"/>
<feature type="region of interest" description="Disordered" evidence="15">
    <location>
        <begin position="446"/>
        <end position="479"/>
    </location>
</feature>
<dbReference type="CDD" id="cd16493">
    <property type="entry name" value="RING-CH-C4HC3_NSE1"/>
    <property type="match status" value="1"/>
</dbReference>
<dbReference type="FunFam" id="3.30.40.10:FF:000427">
    <property type="entry name" value="Non-structural maintenance of chromosomes element 1"/>
    <property type="match status" value="1"/>
</dbReference>
<evidence type="ECO:0000256" key="3">
    <source>
        <dbReference type="ARBA" id="ARBA00010258"/>
    </source>
</evidence>
<dbReference type="AlphaFoldDB" id="A0AAN9PQN8"/>